<evidence type="ECO:0000259" key="2">
    <source>
        <dbReference type="Pfam" id="PF23265"/>
    </source>
</evidence>
<feature type="domain" description="KY-like immunoglobulin-like" evidence="2">
    <location>
        <begin position="425"/>
        <end position="527"/>
    </location>
</feature>
<dbReference type="InterPro" id="IPR056564">
    <property type="entry name" value="Ig-like_KY"/>
</dbReference>
<dbReference type="EMBL" id="NEDP02001165">
    <property type="protein sequence ID" value="OWF54024.1"/>
    <property type="molecule type" value="Genomic_DNA"/>
</dbReference>
<dbReference type="PANTHER" id="PTHR47020:SF1">
    <property type="entry name" value="HILLARIN"/>
    <property type="match status" value="1"/>
</dbReference>
<feature type="compositionally biased region" description="Polar residues" evidence="1">
    <location>
        <begin position="1"/>
        <end position="12"/>
    </location>
</feature>
<dbReference type="InterPro" id="IPR053041">
    <property type="entry name" value="Transglut-like_Superfamily_Mod"/>
</dbReference>
<dbReference type="Pfam" id="PF23265">
    <property type="entry name" value="Ig-like_KY"/>
    <property type="match status" value="2"/>
</dbReference>
<dbReference type="AlphaFoldDB" id="A0A210QZ52"/>
<feature type="compositionally biased region" description="Polar residues" evidence="1">
    <location>
        <begin position="706"/>
        <end position="723"/>
    </location>
</feature>
<comment type="caution">
    <text evidence="3">The sequence shown here is derived from an EMBL/GenBank/DDBJ whole genome shotgun (WGS) entry which is preliminary data.</text>
</comment>
<dbReference type="PANTHER" id="PTHR47020">
    <property type="entry name" value="HILLARIN"/>
    <property type="match status" value="1"/>
</dbReference>
<evidence type="ECO:0000313" key="4">
    <source>
        <dbReference type="Proteomes" id="UP000242188"/>
    </source>
</evidence>
<feature type="compositionally biased region" description="Polar residues" evidence="1">
    <location>
        <begin position="654"/>
        <end position="675"/>
    </location>
</feature>
<evidence type="ECO:0000313" key="3">
    <source>
        <dbReference type="EMBL" id="OWF54024.1"/>
    </source>
</evidence>
<name>A0A210QZ52_MIZYE</name>
<feature type="compositionally biased region" description="Low complexity" evidence="1">
    <location>
        <begin position="19"/>
        <end position="41"/>
    </location>
</feature>
<feature type="region of interest" description="Disordered" evidence="1">
    <location>
        <begin position="652"/>
        <end position="723"/>
    </location>
</feature>
<accession>A0A210QZ52</accession>
<feature type="region of interest" description="Disordered" evidence="1">
    <location>
        <begin position="1"/>
        <end position="66"/>
    </location>
</feature>
<feature type="compositionally biased region" description="Basic and acidic residues" evidence="1">
    <location>
        <begin position="676"/>
        <end position="685"/>
    </location>
</feature>
<dbReference type="Gene3D" id="1.20.920.20">
    <property type="match status" value="1"/>
</dbReference>
<feature type="domain" description="KY-like immunoglobulin-like" evidence="2">
    <location>
        <begin position="286"/>
        <end position="409"/>
    </location>
</feature>
<protein>
    <submittedName>
        <fullName evidence="3">Kyphoscoliosis peptidase</fullName>
    </submittedName>
</protein>
<dbReference type="OrthoDB" id="6129702at2759"/>
<dbReference type="Proteomes" id="UP000242188">
    <property type="component" value="Unassembled WGS sequence"/>
</dbReference>
<proteinExistence type="predicted"/>
<sequence>MGGSPSKSSYRTQPGGWLTTRTPAETQEPPTETQGTQETAALPPRNAGSKDGKRSLYTMEPGYPTPVPPPNNLVGILSVTDVTVPNSLAKEITADSCNTMEELVEELTGDFNMDILKVRAIFMWVGTQPFTVQQYPDDADPESPTGYLRRMAMGKMSYAEIFTIMCRLAKVPCVMIPGVAKSSAYEVGDENVDKLRNVWNAVYVAGGWRIIFLLWAFRSIAGKSTGVVPIADPTSEDYKNQEKMLKEKIISTVKEYYFLTSPEEFVYRCLPDEEKWQMSYKKFNKAKFIKIPYLRPKFFELNLQLSSAPEGILTTDNGVSEVMIKHGAGPVALVHDLLYNESQSKQKLPPGVQLPRYCVIINDGDKVRFSMRFPFAGVYKLQVLDAEFEWLCSFKIICKTAKQLCEPFPEVSNIGFGPCRATLDAKLTAESHNEGVIKVIEKKEIEMMFSVPQTVSVKAVLNSAKIPGKALKDCVKQRVQFDSLTIKVTVPHRGDFCLKLLTKGKNPSDKYRVVCNYLLTTDEFNSKKKPRTTLKKHSHDVLALSSRTISELHRYKEPVPIMVDIMRATYLLLGENESTVAEWEDLQTLMRKTGRDSLSVRIRLFDVTKLKVPLAKKVLGILSQYDKETALGASAGAGTFYQWASGVAQDVISEESTTQTDNSSTPLDSPDTPQGKQRDTPHDTPRFTPIDTSRDQKQNTEENGVPITTRSDSVSPCLSLIAT</sequence>
<keyword evidence="4" id="KW-1185">Reference proteome</keyword>
<evidence type="ECO:0000256" key="1">
    <source>
        <dbReference type="SAM" id="MobiDB-lite"/>
    </source>
</evidence>
<reference evidence="3 4" key="1">
    <citation type="journal article" date="2017" name="Nat. Ecol. Evol.">
        <title>Scallop genome provides insights into evolution of bilaterian karyotype and development.</title>
        <authorList>
            <person name="Wang S."/>
            <person name="Zhang J."/>
            <person name="Jiao W."/>
            <person name="Li J."/>
            <person name="Xun X."/>
            <person name="Sun Y."/>
            <person name="Guo X."/>
            <person name="Huan P."/>
            <person name="Dong B."/>
            <person name="Zhang L."/>
            <person name="Hu X."/>
            <person name="Sun X."/>
            <person name="Wang J."/>
            <person name="Zhao C."/>
            <person name="Wang Y."/>
            <person name="Wang D."/>
            <person name="Huang X."/>
            <person name="Wang R."/>
            <person name="Lv J."/>
            <person name="Li Y."/>
            <person name="Zhang Z."/>
            <person name="Liu B."/>
            <person name="Lu W."/>
            <person name="Hui Y."/>
            <person name="Liang J."/>
            <person name="Zhou Z."/>
            <person name="Hou R."/>
            <person name="Li X."/>
            <person name="Liu Y."/>
            <person name="Li H."/>
            <person name="Ning X."/>
            <person name="Lin Y."/>
            <person name="Zhao L."/>
            <person name="Xing Q."/>
            <person name="Dou J."/>
            <person name="Li Y."/>
            <person name="Mao J."/>
            <person name="Guo H."/>
            <person name="Dou H."/>
            <person name="Li T."/>
            <person name="Mu C."/>
            <person name="Jiang W."/>
            <person name="Fu Q."/>
            <person name="Fu X."/>
            <person name="Miao Y."/>
            <person name="Liu J."/>
            <person name="Yu Q."/>
            <person name="Li R."/>
            <person name="Liao H."/>
            <person name="Li X."/>
            <person name="Kong Y."/>
            <person name="Jiang Z."/>
            <person name="Chourrout D."/>
            <person name="Li R."/>
            <person name="Bao Z."/>
        </authorList>
    </citation>
    <scope>NUCLEOTIDE SEQUENCE [LARGE SCALE GENOMIC DNA]</scope>
    <source>
        <strain evidence="3 4">PY_sf001</strain>
    </source>
</reference>
<organism evidence="3 4">
    <name type="scientific">Mizuhopecten yessoensis</name>
    <name type="common">Japanese scallop</name>
    <name type="synonym">Patinopecten yessoensis</name>
    <dbReference type="NCBI Taxonomy" id="6573"/>
    <lineage>
        <taxon>Eukaryota</taxon>
        <taxon>Metazoa</taxon>
        <taxon>Spiralia</taxon>
        <taxon>Lophotrochozoa</taxon>
        <taxon>Mollusca</taxon>
        <taxon>Bivalvia</taxon>
        <taxon>Autobranchia</taxon>
        <taxon>Pteriomorphia</taxon>
        <taxon>Pectinida</taxon>
        <taxon>Pectinoidea</taxon>
        <taxon>Pectinidae</taxon>
        <taxon>Mizuhopecten</taxon>
    </lineage>
</organism>
<gene>
    <name evidence="3" type="ORF">KP79_PYT15297</name>
</gene>